<evidence type="ECO:0000259" key="12">
    <source>
        <dbReference type="Pfam" id="PF02558"/>
    </source>
</evidence>
<dbReference type="InterPro" id="IPR013328">
    <property type="entry name" value="6PGD_dom2"/>
</dbReference>
<evidence type="ECO:0000256" key="1">
    <source>
        <dbReference type="ARBA" id="ARBA00002919"/>
    </source>
</evidence>
<dbReference type="UniPathway" id="UPA00028">
    <property type="reaction ID" value="UER00004"/>
</dbReference>
<dbReference type="Pfam" id="PF02558">
    <property type="entry name" value="ApbA"/>
    <property type="match status" value="1"/>
</dbReference>
<dbReference type="GO" id="GO:0008677">
    <property type="term" value="F:2-dehydropantoate 2-reductase activity"/>
    <property type="evidence" value="ECO:0007669"/>
    <property type="project" value="UniProtKB-EC"/>
</dbReference>
<dbReference type="InterPro" id="IPR008927">
    <property type="entry name" value="6-PGluconate_DH-like_C_sf"/>
</dbReference>
<dbReference type="EC" id="1.1.1.169" evidence="4 11"/>
<dbReference type="SUPFAM" id="SSF48179">
    <property type="entry name" value="6-phosphogluconate dehydrogenase C-terminal domain-like"/>
    <property type="match status" value="1"/>
</dbReference>
<keyword evidence="7 11" id="KW-0521">NADP</keyword>
<evidence type="ECO:0000256" key="8">
    <source>
        <dbReference type="ARBA" id="ARBA00023002"/>
    </source>
</evidence>
<dbReference type="InterPro" id="IPR013332">
    <property type="entry name" value="KPR_N"/>
</dbReference>
<evidence type="ECO:0000256" key="11">
    <source>
        <dbReference type="RuleBase" id="RU362068"/>
    </source>
</evidence>
<comment type="catalytic activity">
    <reaction evidence="10 11">
        <text>(R)-pantoate + NADP(+) = 2-dehydropantoate + NADPH + H(+)</text>
        <dbReference type="Rhea" id="RHEA:16233"/>
        <dbReference type="ChEBI" id="CHEBI:11561"/>
        <dbReference type="ChEBI" id="CHEBI:15378"/>
        <dbReference type="ChEBI" id="CHEBI:15980"/>
        <dbReference type="ChEBI" id="CHEBI:57783"/>
        <dbReference type="ChEBI" id="CHEBI:58349"/>
        <dbReference type="EC" id="1.1.1.169"/>
    </reaction>
</comment>
<comment type="caution">
    <text evidence="14">The sequence shown here is derived from an EMBL/GenBank/DDBJ whole genome shotgun (WGS) entry which is preliminary data.</text>
</comment>
<evidence type="ECO:0000256" key="2">
    <source>
        <dbReference type="ARBA" id="ARBA00004994"/>
    </source>
</evidence>
<dbReference type="InterPro" id="IPR036291">
    <property type="entry name" value="NAD(P)-bd_dom_sf"/>
</dbReference>
<sequence>MDVVILGAGSLGQTFAVLLARHQASVILVGTPESVNRLVQKGIVLDGKDQAQVPVYDMPASIKDVKPGQIVASTELAEDISIGGVIACTKAHQLRDALDRISSLRPQLVIGFQNGLTKDAVLSERFGQDVVAGAVTIIGADRQEDGTIYISGRGATFIGPLSTVSSRHLEESAQFIITALNEANYPAEWRSDIVSVEWSKAVMASATFGIAVLTQSTMGKIFSREPWTQGFLDLLEDAASVADSLQIPLCDLPGFPVQYFRTESREVITRRLRQASESLATVRVSMLQDVMAGRSLEVDEVVGSLIAHADSVHLAVPRLRFTYRILRGFSPLPE</sequence>
<organism evidence="14 15">
    <name type="scientific">Sulfobacillus benefaciens</name>
    <dbReference type="NCBI Taxonomy" id="453960"/>
    <lineage>
        <taxon>Bacteria</taxon>
        <taxon>Bacillati</taxon>
        <taxon>Bacillota</taxon>
        <taxon>Clostridia</taxon>
        <taxon>Eubacteriales</taxon>
        <taxon>Clostridiales Family XVII. Incertae Sedis</taxon>
        <taxon>Sulfobacillus</taxon>
    </lineage>
</organism>
<dbReference type="InterPro" id="IPR050838">
    <property type="entry name" value="Ketopantoate_reductase"/>
</dbReference>
<evidence type="ECO:0000256" key="6">
    <source>
        <dbReference type="ARBA" id="ARBA00022655"/>
    </source>
</evidence>
<evidence type="ECO:0000256" key="10">
    <source>
        <dbReference type="ARBA" id="ARBA00048793"/>
    </source>
</evidence>
<dbReference type="Proteomes" id="UP000242699">
    <property type="component" value="Unassembled WGS sequence"/>
</dbReference>
<comment type="pathway">
    <text evidence="2 11">Cofactor biosynthesis; (R)-pantothenate biosynthesis; (R)-pantoate from 3-methyl-2-oxobutanoate: step 2/2.</text>
</comment>
<evidence type="ECO:0000313" key="14">
    <source>
        <dbReference type="EMBL" id="PSR30582.1"/>
    </source>
</evidence>
<dbReference type="Gene3D" id="1.10.1040.10">
    <property type="entry name" value="N-(1-d-carboxylethyl)-l-norvaline Dehydrogenase, domain 2"/>
    <property type="match status" value="1"/>
</dbReference>
<dbReference type="InterPro" id="IPR003710">
    <property type="entry name" value="ApbA"/>
</dbReference>
<proteinExistence type="inferred from homology"/>
<keyword evidence="8 11" id="KW-0560">Oxidoreductase</keyword>
<feature type="domain" description="Ketopantoate reductase N-terminal" evidence="12">
    <location>
        <begin position="3"/>
        <end position="161"/>
    </location>
</feature>
<dbReference type="GO" id="GO:0005737">
    <property type="term" value="C:cytoplasm"/>
    <property type="evidence" value="ECO:0007669"/>
    <property type="project" value="TreeGrafter"/>
</dbReference>
<dbReference type="Pfam" id="PF08546">
    <property type="entry name" value="ApbA_C"/>
    <property type="match status" value="1"/>
</dbReference>
<protein>
    <recommendedName>
        <fullName evidence="5 11">2-dehydropantoate 2-reductase</fullName>
        <ecNumber evidence="4 11">1.1.1.169</ecNumber>
    </recommendedName>
    <alternativeName>
        <fullName evidence="9 11">Ketopantoate reductase</fullName>
    </alternativeName>
</protein>
<dbReference type="NCBIfam" id="TIGR00745">
    <property type="entry name" value="apbA_panE"/>
    <property type="match status" value="1"/>
</dbReference>
<dbReference type="AlphaFoldDB" id="A0A2T2X7W3"/>
<dbReference type="Gene3D" id="3.40.50.720">
    <property type="entry name" value="NAD(P)-binding Rossmann-like Domain"/>
    <property type="match status" value="1"/>
</dbReference>
<dbReference type="PANTHER" id="PTHR43765">
    <property type="entry name" value="2-DEHYDROPANTOATE 2-REDUCTASE-RELATED"/>
    <property type="match status" value="1"/>
</dbReference>
<evidence type="ECO:0000256" key="9">
    <source>
        <dbReference type="ARBA" id="ARBA00032024"/>
    </source>
</evidence>
<comment type="similarity">
    <text evidence="3 11">Belongs to the ketopantoate reductase family.</text>
</comment>
<name>A0A2T2X7W3_9FIRM</name>
<evidence type="ECO:0000259" key="13">
    <source>
        <dbReference type="Pfam" id="PF08546"/>
    </source>
</evidence>
<dbReference type="SUPFAM" id="SSF51735">
    <property type="entry name" value="NAD(P)-binding Rossmann-fold domains"/>
    <property type="match status" value="1"/>
</dbReference>
<evidence type="ECO:0000256" key="7">
    <source>
        <dbReference type="ARBA" id="ARBA00022857"/>
    </source>
</evidence>
<reference evidence="14 15" key="1">
    <citation type="journal article" date="2014" name="BMC Genomics">
        <title>Comparison of environmental and isolate Sulfobacillus genomes reveals diverse carbon, sulfur, nitrogen, and hydrogen metabolisms.</title>
        <authorList>
            <person name="Justice N.B."/>
            <person name="Norman A."/>
            <person name="Brown C.T."/>
            <person name="Singh A."/>
            <person name="Thomas B.C."/>
            <person name="Banfield J.F."/>
        </authorList>
    </citation>
    <scope>NUCLEOTIDE SEQUENCE [LARGE SCALE GENOMIC DNA]</scope>
    <source>
        <strain evidence="14">AMDSBA1</strain>
    </source>
</reference>
<keyword evidence="6 11" id="KW-0566">Pantothenate biosynthesis</keyword>
<dbReference type="GO" id="GO:0050661">
    <property type="term" value="F:NADP binding"/>
    <property type="evidence" value="ECO:0007669"/>
    <property type="project" value="TreeGrafter"/>
</dbReference>
<dbReference type="PANTHER" id="PTHR43765:SF2">
    <property type="entry name" value="2-DEHYDROPANTOATE 2-REDUCTASE"/>
    <property type="match status" value="1"/>
</dbReference>
<feature type="domain" description="Ketopantoate reductase C-terminal" evidence="13">
    <location>
        <begin position="192"/>
        <end position="328"/>
    </location>
</feature>
<dbReference type="GO" id="GO:0015940">
    <property type="term" value="P:pantothenate biosynthetic process"/>
    <property type="evidence" value="ECO:0007669"/>
    <property type="project" value="UniProtKB-UniPathway"/>
</dbReference>
<evidence type="ECO:0000256" key="3">
    <source>
        <dbReference type="ARBA" id="ARBA00007870"/>
    </source>
</evidence>
<evidence type="ECO:0000313" key="15">
    <source>
        <dbReference type="Proteomes" id="UP000242699"/>
    </source>
</evidence>
<comment type="function">
    <text evidence="1 11">Catalyzes the NADPH-dependent reduction of ketopantoate into pantoic acid.</text>
</comment>
<gene>
    <name evidence="14" type="ORF">C7B43_05755</name>
</gene>
<accession>A0A2T2X7W3</accession>
<dbReference type="InterPro" id="IPR013752">
    <property type="entry name" value="KPA_reductase"/>
</dbReference>
<evidence type="ECO:0000256" key="4">
    <source>
        <dbReference type="ARBA" id="ARBA00013014"/>
    </source>
</evidence>
<evidence type="ECO:0000256" key="5">
    <source>
        <dbReference type="ARBA" id="ARBA00019465"/>
    </source>
</evidence>
<dbReference type="EMBL" id="PXYT01000009">
    <property type="protein sequence ID" value="PSR30582.1"/>
    <property type="molecule type" value="Genomic_DNA"/>
</dbReference>